<keyword evidence="6" id="KW-0732">Signal</keyword>
<evidence type="ECO:0000256" key="2">
    <source>
        <dbReference type="ARBA" id="ARBA00022475"/>
    </source>
</evidence>
<organism evidence="8 9">
    <name type="scientific">Undibacterium pigrum</name>
    <dbReference type="NCBI Taxonomy" id="401470"/>
    <lineage>
        <taxon>Bacteria</taxon>
        <taxon>Pseudomonadati</taxon>
        <taxon>Pseudomonadota</taxon>
        <taxon>Betaproteobacteria</taxon>
        <taxon>Burkholderiales</taxon>
        <taxon>Oxalobacteraceae</taxon>
        <taxon>Undibacterium</taxon>
    </lineage>
</organism>
<protein>
    <submittedName>
        <fullName evidence="8">Single cache domain-containing protein</fullName>
    </submittedName>
</protein>
<keyword evidence="3" id="KW-0812">Transmembrane</keyword>
<dbReference type="Gene3D" id="3.30.450.20">
    <property type="entry name" value="PAS domain"/>
    <property type="match status" value="1"/>
</dbReference>
<evidence type="ECO:0000256" key="3">
    <source>
        <dbReference type="ARBA" id="ARBA00022692"/>
    </source>
</evidence>
<dbReference type="AlphaFoldDB" id="A0A318IQX8"/>
<dbReference type="SMART" id="SM01049">
    <property type="entry name" value="Cache_2"/>
    <property type="match status" value="1"/>
</dbReference>
<dbReference type="GO" id="GO:0005886">
    <property type="term" value="C:plasma membrane"/>
    <property type="evidence" value="ECO:0007669"/>
    <property type="project" value="UniProtKB-SubCell"/>
</dbReference>
<name>A0A318IQX8_9BURK</name>
<dbReference type="InterPro" id="IPR033480">
    <property type="entry name" value="sCache_2"/>
</dbReference>
<dbReference type="EMBL" id="QJKB01000015">
    <property type="protein sequence ID" value="PXX37785.1"/>
    <property type="molecule type" value="Genomic_DNA"/>
</dbReference>
<accession>A0A318IQX8</accession>
<evidence type="ECO:0000256" key="1">
    <source>
        <dbReference type="ARBA" id="ARBA00004651"/>
    </source>
</evidence>
<comment type="caution">
    <text evidence="8">The sequence shown here is derived from an EMBL/GenBank/DDBJ whole genome shotgun (WGS) entry which is preliminary data.</text>
</comment>
<sequence>MKRFALIFLALLSAMIFPNAYADSPADAIDMVERGLAYVKKNSVEALIKEVNNKNPEFVKGDLYLVVRSLDGTTLAHPINPKLVGKNMIVLPDADGKFFRKEIVEGAKSKGKGWVDYRYNNPVTKQLENKSTYYVRSGDYTLEAGIYKGN</sequence>
<evidence type="ECO:0000313" key="9">
    <source>
        <dbReference type="Proteomes" id="UP000247792"/>
    </source>
</evidence>
<comment type="subcellular location">
    <subcellularLocation>
        <location evidence="1">Cell membrane</location>
        <topology evidence="1">Multi-pass membrane protein</topology>
    </subcellularLocation>
</comment>
<keyword evidence="5" id="KW-0472">Membrane</keyword>
<dbReference type="Pfam" id="PF17200">
    <property type="entry name" value="sCache_2"/>
    <property type="match status" value="1"/>
</dbReference>
<keyword evidence="2" id="KW-1003">Cell membrane</keyword>
<feature type="chain" id="PRO_5016416441" evidence="6">
    <location>
        <begin position="23"/>
        <end position="150"/>
    </location>
</feature>
<reference evidence="8 9" key="1">
    <citation type="submission" date="2018-05" db="EMBL/GenBank/DDBJ databases">
        <title>Genomic Encyclopedia of Type Strains, Phase IV (KMG-IV): sequencing the most valuable type-strain genomes for metagenomic binning, comparative biology and taxonomic classification.</title>
        <authorList>
            <person name="Goeker M."/>
        </authorList>
    </citation>
    <scope>NUCLEOTIDE SEQUENCE [LARGE SCALE GENOMIC DNA]</scope>
    <source>
        <strain evidence="8 9">DSM 19792</strain>
    </source>
</reference>
<proteinExistence type="predicted"/>
<evidence type="ECO:0000259" key="7">
    <source>
        <dbReference type="SMART" id="SM01049"/>
    </source>
</evidence>
<evidence type="ECO:0000313" key="8">
    <source>
        <dbReference type="EMBL" id="PXX37785.1"/>
    </source>
</evidence>
<dbReference type="Proteomes" id="UP000247792">
    <property type="component" value="Unassembled WGS sequence"/>
</dbReference>
<feature type="signal peptide" evidence="6">
    <location>
        <begin position="1"/>
        <end position="22"/>
    </location>
</feature>
<evidence type="ECO:0000256" key="5">
    <source>
        <dbReference type="ARBA" id="ARBA00023136"/>
    </source>
</evidence>
<evidence type="ECO:0000256" key="6">
    <source>
        <dbReference type="SAM" id="SignalP"/>
    </source>
</evidence>
<evidence type="ECO:0000256" key="4">
    <source>
        <dbReference type="ARBA" id="ARBA00022989"/>
    </source>
</evidence>
<keyword evidence="9" id="KW-1185">Reference proteome</keyword>
<keyword evidence="4" id="KW-1133">Transmembrane helix</keyword>
<dbReference type="OrthoDB" id="9178561at2"/>
<feature type="domain" description="Single Cache" evidence="7">
    <location>
        <begin position="17"/>
        <end position="101"/>
    </location>
</feature>
<dbReference type="RefSeq" id="WP_110257912.1">
    <property type="nucleotide sequence ID" value="NZ_QJKB01000015.1"/>
</dbReference>
<gene>
    <name evidence="8" type="ORF">DFR42_11535</name>
</gene>